<dbReference type="FunFam" id="3.80.10.10:FF:000770">
    <property type="entry name" value="Uncharacterized protein"/>
    <property type="match status" value="1"/>
</dbReference>
<name>A0A913Z0J8_PATMI</name>
<keyword evidence="7" id="KW-0472">Membrane</keyword>
<dbReference type="EnsemblMetazoa" id="XM_038188267.1">
    <property type="protein sequence ID" value="XP_038044195.1"/>
    <property type="gene ID" value="LOC119718847"/>
</dbReference>
<dbReference type="RefSeq" id="XP_038044195.1">
    <property type="nucleotide sequence ID" value="XM_038188267.1"/>
</dbReference>
<dbReference type="SMART" id="SM00369">
    <property type="entry name" value="LRR_TYP"/>
    <property type="match status" value="9"/>
</dbReference>
<dbReference type="AlphaFoldDB" id="A0A913Z0J8"/>
<organism evidence="10 11">
    <name type="scientific">Patiria miniata</name>
    <name type="common">Bat star</name>
    <name type="synonym">Asterina miniata</name>
    <dbReference type="NCBI Taxonomy" id="46514"/>
    <lineage>
        <taxon>Eukaryota</taxon>
        <taxon>Metazoa</taxon>
        <taxon>Echinodermata</taxon>
        <taxon>Eleutherozoa</taxon>
        <taxon>Asterozoa</taxon>
        <taxon>Asteroidea</taxon>
        <taxon>Valvatacea</taxon>
        <taxon>Valvatida</taxon>
        <taxon>Asterinidae</taxon>
        <taxon>Patiria</taxon>
    </lineage>
</organism>
<dbReference type="InterPro" id="IPR036179">
    <property type="entry name" value="Ig-like_dom_sf"/>
</dbReference>
<feature type="compositionally biased region" description="Low complexity" evidence="6">
    <location>
        <begin position="707"/>
        <end position="720"/>
    </location>
</feature>
<dbReference type="InterPro" id="IPR003599">
    <property type="entry name" value="Ig_sub"/>
</dbReference>
<evidence type="ECO:0000256" key="5">
    <source>
        <dbReference type="ARBA" id="ARBA00023180"/>
    </source>
</evidence>
<evidence type="ECO:0000256" key="2">
    <source>
        <dbReference type="ARBA" id="ARBA00022729"/>
    </source>
</evidence>
<keyword evidence="11" id="KW-1185">Reference proteome</keyword>
<keyword evidence="5" id="KW-0325">Glycoprotein</keyword>
<dbReference type="PROSITE" id="PS50835">
    <property type="entry name" value="IG_LIKE"/>
    <property type="match status" value="1"/>
</dbReference>
<evidence type="ECO:0000256" key="4">
    <source>
        <dbReference type="ARBA" id="ARBA00023157"/>
    </source>
</evidence>
<feature type="region of interest" description="Disordered" evidence="6">
    <location>
        <begin position="583"/>
        <end position="615"/>
    </location>
</feature>
<dbReference type="InterPro" id="IPR013783">
    <property type="entry name" value="Ig-like_fold"/>
</dbReference>
<evidence type="ECO:0000259" key="9">
    <source>
        <dbReference type="PROSITE" id="PS50835"/>
    </source>
</evidence>
<dbReference type="RefSeq" id="XP_038044196.1">
    <property type="nucleotide sequence ID" value="XM_038188268.1"/>
</dbReference>
<dbReference type="EnsemblMetazoa" id="XM_038188268.1">
    <property type="protein sequence ID" value="XP_038044196.1"/>
    <property type="gene ID" value="LOC119718847"/>
</dbReference>
<dbReference type="SMART" id="SM00082">
    <property type="entry name" value="LRRCT"/>
    <property type="match status" value="1"/>
</dbReference>
<evidence type="ECO:0000256" key="6">
    <source>
        <dbReference type="SAM" id="MobiDB-lite"/>
    </source>
</evidence>
<proteinExistence type="predicted"/>
<keyword evidence="1" id="KW-0433">Leucine-rich repeat</keyword>
<protein>
    <recommendedName>
        <fullName evidence="9">Ig-like domain-containing protein</fullName>
    </recommendedName>
</protein>
<keyword evidence="7" id="KW-0812">Transmembrane</keyword>
<dbReference type="InterPro" id="IPR025875">
    <property type="entry name" value="Leu-rich_rpt_4"/>
</dbReference>
<dbReference type="Pfam" id="PF13855">
    <property type="entry name" value="LRR_8"/>
    <property type="match status" value="2"/>
</dbReference>
<feature type="chain" id="PRO_5038324059" description="Ig-like domain-containing protein" evidence="8">
    <location>
        <begin position="26"/>
        <end position="825"/>
    </location>
</feature>
<dbReference type="InterPro" id="IPR000483">
    <property type="entry name" value="Cys-rich_flank_reg_C"/>
</dbReference>
<dbReference type="InterPro" id="IPR032675">
    <property type="entry name" value="LRR_dom_sf"/>
</dbReference>
<accession>A0A913Z0J8</accession>
<evidence type="ECO:0000313" key="11">
    <source>
        <dbReference type="Proteomes" id="UP000887568"/>
    </source>
</evidence>
<feature type="transmembrane region" description="Helical" evidence="7">
    <location>
        <begin position="633"/>
        <end position="656"/>
    </location>
</feature>
<dbReference type="GeneID" id="119718847"/>
<dbReference type="PANTHER" id="PTHR24366">
    <property type="entry name" value="IG(IMMUNOGLOBULIN) AND LRR(LEUCINE RICH REPEAT) DOMAINS"/>
    <property type="match status" value="1"/>
</dbReference>
<evidence type="ECO:0000313" key="10">
    <source>
        <dbReference type="EnsemblMetazoa" id="XP_038044195.1"/>
    </source>
</evidence>
<keyword evidence="7" id="KW-1133">Transmembrane helix</keyword>
<keyword evidence="3" id="KW-0677">Repeat</keyword>
<dbReference type="Proteomes" id="UP000887568">
    <property type="component" value="Unplaced"/>
</dbReference>
<dbReference type="PANTHER" id="PTHR24366:SF96">
    <property type="entry name" value="LEUCINE RICH REPEAT CONTAINING 53"/>
    <property type="match status" value="1"/>
</dbReference>
<sequence length="825" mass="91367">MASILRRVCLPLVVLLYLAAARVSSQRTIKVGTWLPGQRVCVATACAYTVDIALADCNGRQLTCLPLKFNQAVNMDMGQNSINRLPRGMLTGYLRLRSLDLTNNLISTIEDRAFNSLGTLKSLTLSFNRISRLGVGTFTGLRSIQNLYLQGNSIASIHVNSFTGLTEIRDLNLAGNRLVTLPDSVFSPMVNMRRLMLQENQLSTTNRFLTGLRSLVELDLDGNRFTTLPDLSGMRMLGDLEITDSSIRRIKNNSFAGCGRMKELILSSNSIDTIDILGFNGLRDLTDLHLSSNVLQTIPQTAFRQLIFVERLYLQNNLLKTLTANHFATLTRLLVLSLGNNQLTVFPPLPTLRSLTTLDLTSNQLSTFTKDMLLSLPLLNRLLLTNNPLQCDCRLKYLRQWFIDSGRRHRSFEIPQCELPALLSKTRLTAAPASGLLCSPPSVWARTESVSGLEGHNITLDCSGTGGFPSPSISWRSPDHQELLPDVLSGRYLVSDDGPMTVIRATMADTGLFTCVGSNPAGMATVAVALRVKKNPNLPIPTPAIGGTIPVTPAQVDPLTSPGVDRPITPYIDVVTSFNTPSEKLPPDVLPTSWEPGKPGWEEKPRLPGEQPPPSDDDLYWDETGCGTHPTKVAWGIFLTFFLTCILCTIFFWSWYHRLIPRIIGRSLNLRSLKSRRPMSRNIVPLRSRAARAYNQMQSEGIYMRPGSYSGSDDSRSSSGTFDPDSRYVITESAVDPETLVRRQLILDRLTLKPSVVSGADRHTYMNADVVLSESNYTALCTTKDANRSSVQPGTESNEEHSTKQFKHKSLAERSVDSRIYMDLS</sequence>
<feature type="domain" description="Ig-like" evidence="9">
    <location>
        <begin position="441"/>
        <end position="527"/>
    </location>
</feature>
<evidence type="ECO:0000256" key="8">
    <source>
        <dbReference type="SAM" id="SignalP"/>
    </source>
</evidence>
<feature type="region of interest" description="Disordered" evidence="6">
    <location>
        <begin position="703"/>
        <end position="725"/>
    </location>
</feature>
<dbReference type="SUPFAM" id="SSF52058">
    <property type="entry name" value="L domain-like"/>
    <property type="match status" value="1"/>
</dbReference>
<feature type="signal peptide" evidence="8">
    <location>
        <begin position="1"/>
        <end position="25"/>
    </location>
</feature>
<dbReference type="SMART" id="SM00408">
    <property type="entry name" value="IGc2"/>
    <property type="match status" value="1"/>
</dbReference>
<dbReference type="InterPro" id="IPR003591">
    <property type="entry name" value="Leu-rich_rpt_typical-subtyp"/>
</dbReference>
<dbReference type="Pfam" id="PF13927">
    <property type="entry name" value="Ig_3"/>
    <property type="match status" value="1"/>
</dbReference>
<reference evidence="10" key="1">
    <citation type="submission" date="2022-11" db="UniProtKB">
        <authorList>
            <consortium name="EnsemblMetazoa"/>
        </authorList>
    </citation>
    <scope>IDENTIFICATION</scope>
</reference>
<dbReference type="Gene3D" id="2.60.40.10">
    <property type="entry name" value="Immunoglobulins"/>
    <property type="match status" value="1"/>
</dbReference>
<evidence type="ECO:0000256" key="7">
    <source>
        <dbReference type="SAM" id="Phobius"/>
    </source>
</evidence>
<dbReference type="InterPro" id="IPR003598">
    <property type="entry name" value="Ig_sub2"/>
</dbReference>
<dbReference type="Gene3D" id="3.80.10.10">
    <property type="entry name" value="Ribonuclease Inhibitor"/>
    <property type="match status" value="3"/>
</dbReference>
<dbReference type="SMART" id="SM00364">
    <property type="entry name" value="LRR_BAC"/>
    <property type="match status" value="4"/>
</dbReference>
<dbReference type="OrthoDB" id="676979at2759"/>
<dbReference type="PROSITE" id="PS51450">
    <property type="entry name" value="LRR"/>
    <property type="match status" value="4"/>
</dbReference>
<evidence type="ECO:0000256" key="3">
    <source>
        <dbReference type="ARBA" id="ARBA00022737"/>
    </source>
</evidence>
<keyword evidence="4" id="KW-1015">Disulfide bond</keyword>
<dbReference type="InterPro" id="IPR001611">
    <property type="entry name" value="Leu-rich_rpt"/>
</dbReference>
<dbReference type="OMA" id="SEGVYMR"/>
<keyword evidence="2 8" id="KW-0732">Signal</keyword>
<dbReference type="Pfam" id="PF12799">
    <property type="entry name" value="LRR_4"/>
    <property type="match status" value="1"/>
</dbReference>
<dbReference type="SUPFAM" id="SSF48726">
    <property type="entry name" value="Immunoglobulin"/>
    <property type="match status" value="1"/>
</dbReference>
<dbReference type="SMART" id="SM00409">
    <property type="entry name" value="IG"/>
    <property type="match status" value="1"/>
</dbReference>
<evidence type="ECO:0000256" key="1">
    <source>
        <dbReference type="ARBA" id="ARBA00022614"/>
    </source>
</evidence>
<feature type="region of interest" description="Disordered" evidence="6">
    <location>
        <begin position="787"/>
        <end position="811"/>
    </location>
</feature>
<dbReference type="InterPro" id="IPR007110">
    <property type="entry name" value="Ig-like_dom"/>
</dbReference>